<dbReference type="EMBL" id="CP046173">
    <property type="protein sequence ID" value="QIS20538.1"/>
    <property type="molecule type" value="Genomic_DNA"/>
</dbReference>
<protein>
    <recommendedName>
        <fullName evidence="3">Methyltransferase domain-containing protein</fullName>
    </recommendedName>
</protein>
<gene>
    <name evidence="1" type="ORF">F6W96_21800</name>
</gene>
<evidence type="ECO:0008006" key="3">
    <source>
        <dbReference type="Google" id="ProtNLM"/>
    </source>
</evidence>
<dbReference type="RefSeq" id="WP_167487877.1">
    <property type="nucleotide sequence ID" value="NZ_CP046173.1"/>
</dbReference>
<dbReference type="SUPFAM" id="SSF53335">
    <property type="entry name" value="S-adenosyl-L-methionine-dependent methyltransferases"/>
    <property type="match status" value="1"/>
</dbReference>
<accession>A0A6G9Z4S4</accession>
<evidence type="ECO:0000313" key="2">
    <source>
        <dbReference type="Proteomes" id="UP000500953"/>
    </source>
</evidence>
<organism evidence="1 2">
    <name type="scientific">Nocardia terpenica</name>
    <dbReference type="NCBI Taxonomy" id="455432"/>
    <lineage>
        <taxon>Bacteria</taxon>
        <taxon>Bacillati</taxon>
        <taxon>Actinomycetota</taxon>
        <taxon>Actinomycetes</taxon>
        <taxon>Mycobacteriales</taxon>
        <taxon>Nocardiaceae</taxon>
        <taxon>Nocardia</taxon>
    </lineage>
</organism>
<dbReference type="AlphaFoldDB" id="A0A6G9Z4S4"/>
<reference evidence="1 2" key="1">
    <citation type="journal article" date="2019" name="ACS Chem. Biol.">
        <title>Identification and Mobilization of a Cryptic Antibiotic Biosynthesis Gene Locus from a Human-Pathogenic Nocardia Isolate.</title>
        <authorList>
            <person name="Herisse M."/>
            <person name="Ishida K."/>
            <person name="Porter J.L."/>
            <person name="Howden B."/>
            <person name="Hertweck C."/>
            <person name="Stinear T.P."/>
            <person name="Pidot S.J."/>
        </authorList>
    </citation>
    <scope>NUCLEOTIDE SEQUENCE [LARGE SCALE GENOMIC DNA]</scope>
    <source>
        <strain evidence="1 2">AUSMDU00012715</strain>
    </source>
</reference>
<proteinExistence type="predicted"/>
<sequence length="85" mass="8973">MGTVLELGAGYGTTAVALARGGYRVAAVEFSDRVDVVAAVPEVVSGAVAVHKADFYDVEHCDRHLVGDKRSRPSDQPVPALLLPR</sequence>
<dbReference type="Proteomes" id="UP000500953">
    <property type="component" value="Chromosome"/>
</dbReference>
<name>A0A6G9Z4S4_9NOCA</name>
<dbReference type="InterPro" id="IPR029063">
    <property type="entry name" value="SAM-dependent_MTases_sf"/>
</dbReference>
<dbReference type="Gene3D" id="3.40.50.150">
    <property type="entry name" value="Vaccinia Virus protein VP39"/>
    <property type="match status" value="1"/>
</dbReference>
<evidence type="ECO:0000313" key="1">
    <source>
        <dbReference type="EMBL" id="QIS20538.1"/>
    </source>
</evidence>